<sequence length="683" mass="71706">MRLSKFVLTPAIFVVAFGVSLLAALTAVNAIESASRSGVERALLLEGQDWAKVETTGLQVILSGTAPNETTRFKALSVAGGVVDSGRVIDEMDVPAAEAITPPRFSVEMLRNESGVSMIGLIPAAVDREALADTLAAIAAKTDVTDLLETADYPMPDRWTEALDYALAALATLPRAKISMDAERVEIEAVADSPEQKKQWELDLSRRAPGGMRVALHISAPRPVITPFTLRFTLDAAGARFDACTAHTERGRGTIVSAGIAAGVSGRPDCTIGLGVPSPQWPDAVARGIRAVSELGGGSLTFSDADVTLVAAADTPQALFDRVIGELEADLPDVFSLHAVLPDPVSISGTGDSDGPPEFVATLSPEGLVQLRGRIADEQERAITESFARAHFGVENVYAAMRIDPTLPRGWSVRALAAVEALSHLANGAAVVQPEVVDLSGVTGDKNASAEISRILSEKLGEAQDFRVNVTYEERFDPIAALPTPEECVTSINKVMATDKITFPPGSADIEASSAASLDEIAGILKACPDVAMEIGGYTDSQGREEMNKALSQRRADAVVNALLARRVLTSNLTAHGYGEENPIADNDTEEGREANRRIEFRLIGTGNGEPEEAAPTDTPEEGEVGDGDTPDAEAGDGEETPDDTAAPDVGEDTAAGAEAPVVADPELEGKRPKPRPDSGDDG</sequence>
<keyword evidence="3" id="KW-0998">Cell outer membrane</keyword>
<dbReference type="EMBL" id="VSIY01000004">
    <property type="protein sequence ID" value="TYB82046.1"/>
    <property type="molecule type" value="Genomic_DNA"/>
</dbReference>
<gene>
    <name evidence="7" type="ORF">FVF75_04750</name>
</gene>
<dbReference type="Pfam" id="PF04972">
    <property type="entry name" value="BON"/>
    <property type="match status" value="1"/>
</dbReference>
<feature type="region of interest" description="Disordered" evidence="5">
    <location>
        <begin position="601"/>
        <end position="683"/>
    </location>
</feature>
<organism evidence="7 8">
    <name type="scientific">Maritimibacter fusiformis</name>
    <dbReference type="NCBI Taxonomy" id="2603819"/>
    <lineage>
        <taxon>Bacteria</taxon>
        <taxon>Pseudomonadati</taxon>
        <taxon>Pseudomonadota</taxon>
        <taxon>Alphaproteobacteria</taxon>
        <taxon>Rhodobacterales</taxon>
        <taxon>Roseobacteraceae</taxon>
        <taxon>Maritimibacter</taxon>
    </lineage>
</organism>
<dbReference type="InterPro" id="IPR007055">
    <property type="entry name" value="BON_dom"/>
</dbReference>
<evidence type="ECO:0000256" key="4">
    <source>
        <dbReference type="PROSITE-ProRule" id="PRU00473"/>
    </source>
</evidence>
<dbReference type="Pfam" id="PF00691">
    <property type="entry name" value="OmpA"/>
    <property type="match status" value="1"/>
</dbReference>
<evidence type="ECO:0000313" key="8">
    <source>
        <dbReference type="Proteomes" id="UP000322080"/>
    </source>
</evidence>
<dbReference type="AlphaFoldDB" id="A0A5D0RM76"/>
<dbReference type="SUPFAM" id="SSF103088">
    <property type="entry name" value="OmpA-like"/>
    <property type="match status" value="1"/>
</dbReference>
<dbReference type="InterPro" id="IPR050330">
    <property type="entry name" value="Bact_OuterMem_StrucFunc"/>
</dbReference>
<feature type="domain" description="OmpA-like" evidence="6">
    <location>
        <begin position="490"/>
        <end position="607"/>
    </location>
</feature>
<evidence type="ECO:0000259" key="6">
    <source>
        <dbReference type="PROSITE" id="PS51123"/>
    </source>
</evidence>
<protein>
    <submittedName>
        <fullName evidence="7">OmpA family protein</fullName>
    </submittedName>
</protein>
<dbReference type="PANTHER" id="PTHR30329">
    <property type="entry name" value="STATOR ELEMENT OF FLAGELLAR MOTOR COMPLEX"/>
    <property type="match status" value="1"/>
</dbReference>
<dbReference type="Gene3D" id="3.40.1520.20">
    <property type="match status" value="2"/>
</dbReference>
<accession>A0A5D0RM76</accession>
<keyword evidence="8" id="KW-1185">Reference proteome</keyword>
<dbReference type="PRINTS" id="PR01021">
    <property type="entry name" value="OMPADOMAIN"/>
</dbReference>
<evidence type="ECO:0000313" key="7">
    <source>
        <dbReference type="EMBL" id="TYB82046.1"/>
    </source>
</evidence>
<dbReference type="PANTHER" id="PTHR30329:SF21">
    <property type="entry name" value="LIPOPROTEIN YIAD-RELATED"/>
    <property type="match status" value="1"/>
</dbReference>
<dbReference type="InterPro" id="IPR036737">
    <property type="entry name" value="OmpA-like_sf"/>
</dbReference>
<dbReference type="PROSITE" id="PS51123">
    <property type="entry name" value="OMPA_2"/>
    <property type="match status" value="1"/>
</dbReference>
<feature type="compositionally biased region" description="Basic and acidic residues" evidence="5">
    <location>
        <begin position="668"/>
        <end position="683"/>
    </location>
</feature>
<dbReference type="CDD" id="cd07185">
    <property type="entry name" value="OmpA_C-like"/>
    <property type="match status" value="1"/>
</dbReference>
<dbReference type="GO" id="GO:0009279">
    <property type="term" value="C:cell outer membrane"/>
    <property type="evidence" value="ECO:0007669"/>
    <property type="project" value="UniProtKB-SubCell"/>
</dbReference>
<dbReference type="Gene3D" id="3.30.1330.60">
    <property type="entry name" value="OmpA-like domain"/>
    <property type="match status" value="1"/>
</dbReference>
<evidence type="ECO:0000256" key="5">
    <source>
        <dbReference type="SAM" id="MobiDB-lite"/>
    </source>
</evidence>
<dbReference type="Proteomes" id="UP000322080">
    <property type="component" value="Unassembled WGS sequence"/>
</dbReference>
<name>A0A5D0RM76_9RHOB</name>
<reference evidence="7 8" key="1">
    <citation type="submission" date="2019-08" db="EMBL/GenBank/DDBJ databases">
        <title>Identification of a novel species of the genus Boseongicola.</title>
        <authorList>
            <person name="Zhang X.-Q."/>
        </authorList>
    </citation>
    <scope>NUCLEOTIDE SEQUENCE [LARGE SCALE GENOMIC DNA]</scope>
    <source>
        <strain evidence="7 8">HY14</strain>
    </source>
</reference>
<dbReference type="InterPro" id="IPR006664">
    <property type="entry name" value="OMP_bac"/>
</dbReference>
<evidence type="ECO:0000256" key="3">
    <source>
        <dbReference type="ARBA" id="ARBA00023237"/>
    </source>
</evidence>
<comment type="subcellular location">
    <subcellularLocation>
        <location evidence="1">Cell outer membrane</location>
    </subcellularLocation>
</comment>
<proteinExistence type="predicted"/>
<evidence type="ECO:0000256" key="1">
    <source>
        <dbReference type="ARBA" id="ARBA00004442"/>
    </source>
</evidence>
<dbReference type="InterPro" id="IPR006665">
    <property type="entry name" value="OmpA-like"/>
</dbReference>
<dbReference type="RefSeq" id="WP_148376730.1">
    <property type="nucleotide sequence ID" value="NZ_VSIY01000004.1"/>
</dbReference>
<comment type="caution">
    <text evidence="7">The sequence shown here is derived from an EMBL/GenBank/DDBJ whole genome shotgun (WGS) entry which is preliminary data.</text>
</comment>
<feature type="compositionally biased region" description="Acidic residues" evidence="5">
    <location>
        <begin position="610"/>
        <end position="643"/>
    </location>
</feature>
<keyword evidence="2 4" id="KW-0472">Membrane</keyword>
<evidence type="ECO:0000256" key="2">
    <source>
        <dbReference type="ARBA" id="ARBA00023136"/>
    </source>
</evidence>